<gene>
    <name evidence="2" type="primary">ywaD_3</name>
    <name evidence="2" type="ORF">KOR42_35610</name>
</gene>
<evidence type="ECO:0000313" key="2">
    <source>
        <dbReference type="EMBL" id="TWT51513.1"/>
    </source>
</evidence>
<dbReference type="InterPro" id="IPR036034">
    <property type="entry name" value="PDZ_sf"/>
</dbReference>
<dbReference type="Proteomes" id="UP000317243">
    <property type="component" value="Unassembled WGS sequence"/>
</dbReference>
<keyword evidence="2" id="KW-0378">Hydrolase</keyword>
<dbReference type="SUPFAM" id="SSF52025">
    <property type="entry name" value="PA domain"/>
    <property type="match status" value="1"/>
</dbReference>
<organism evidence="2 3">
    <name type="scientific">Thalassoglobus neptunius</name>
    <dbReference type="NCBI Taxonomy" id="1938619"/>
    <lineage>
        <taxon>Bacteria</taxon>
        <taxon>Pseudomonadati</taxon>
        <taxon>Planctomycetota</taxon>
        <taxon>Planctomycetia</taxon>
        <taxon>Planctomycetales</taxon>
        <taxon>Planctomycetaceae</taxon>
        <taxon>Thalassoglobus</taxon>
    </lineage>
</organism>
<comment type="caution">
    <text evidence="2">The sequence shown here is derived from an EMBL/GenBank/DDBJ whole genome shotgun (WGS) entry which is preliminary data.</text>
</comment>
<dbReference type="InterPro" id="IPR045175">
    <property type="entry name" value="M28_fam"/>
</dbReference>
<dbReference type="PANTHER" id="PTHR12147:SF26">
    <property type="entry name" value="PEPTIDASE M28 DOMAIN-CONTAINING PROTEIN"/>
    <property type="match status" value="1"/>
</dbReference>
<evidence type="ECO:0000313" key="3">
    <source>
        <dbReference type="Proteomes" id="UP000317243"/>
    </source>
</evidence>
<dbReference type="Gene3D" id="3.50.30.30">
    <property type="match status" value="1"/>
</dbReference>
<protein>
    <submittedName>
        <fullName evidence="2">Aminopeptidase YwaD</fullName>
        <ecNumber evidence="2">3.4.11.6</ecNumber>
    </submittedName>
</protein>
<dbReference type="GO" id="GO:0006508">
    <property type="term" value="P:proteolysis"/>
    <property type="evidence" value="ECO:0007669"/>
    <property type="project" value="InterPro"/>
</dbReference>
<dbReference type="Gene3D" id="2.30.42.10">
    <property type="match status" value="1"/>
</dbReference>
<dbReference type="SMART" id="SM00228">
    <property type="entry name" value="PDZ"/>
    <property type="match status" value="1"/>
</dbReference>
<accession>A0A5C5WNC3</accession>
<evidence type="ECO:0000259" key="1">
    <source>
        <dbReference type="PROSITE" id="PS50106"/>
    </source>
</evidence>
<dbReference type="InterPro" id="IPR007484">
    <property type="entry name" value="Peptidase_M28"/>
</dbReference>
<feature type="domain" description="PDZ" evidence="1">
    <location>
        <begin position="580"/>
        <end position="660"/>
    </location>
</feature>
<keyword evidence="3" id="KW-1185">Reference proteome</keyword>
<keyword evidence="2" id="KW-0031">Aminopeptidase</keyword>
<dbReference type="Pfam" id="PF04389">
    <property type="entry name" value="Peptidase_M28"/>
    <property type="match status" value="1"/>
</dbReference>
<dbReference type="Gene3D" id="3.40.630.10">
    <property type="entry name" value="Zn peptidases"/>
    <property type="match status" value="2"/>
</dbReference>
<dbReference type="InterPro" id="IPR001478">
    <property type="entry name" value="PDZ"/>
</dbReference>
<dbReference type="InterPro" id="IPR046450">
    <property type="entry name" value="PA_dom_sf"/>
</dbReference>
<keyword evidence="2" id="KW-0645">Protease</keyword>
<reference evidence="2 3" key="1">
    <citation type="submission" date="2019-02" db="EMBL/GenBank/DDBJ databases">
        <title>Deep-cultivation of Planctomycetes and their phenomic and genomic characterization uncovers novel biology.</title>
        <authorList>
            <person name="Wiegand S."/>
            <person name="Jogler M."/>
            <person name="Boedeker C."/>
            <person name="Pinto D."/>
            <person name="Vollmers J."/>
            <person name="Rivas-Marin E."/>
            <person name="Kohn T."/>
            <person name="Peeters S.H."/>
            <person name="Heuer A."/>
            <person name="Rast P."/>
            <person name="Oberbeckmann S."/>
            <person name="Bunk B."/>
            <person name="Jeske O."/>
            <person name="Meyerdierks A."/>
            <person name="Storesund J.E."/>
            <person name="Kallscheuer N."/>
            <person name="Luecker S."/>
            <person name="Lage O.M."/>
            <person name="Pohl T."/>
            <person name="Merkel B.J."/>
            <person name="Hornburger P."/>
            <person name="Mueller R.-W."/>
            <person name="Bruemmer F."/>
            <person name="Labrenz M."/>
            <person name="Spormann A.M."/>
            <person name="Op Den Camp H."/>
            <person name="Overmann J."/>
            <person name="Amann R."/>
            <person name="Jetten M.S.M."/>
            <person name="Mascher T."/>
            <person name="Medema M.H."/>
            <person name="Devos D.P."/>
            <person name="Kaster A.-K."/>
            <person name="Ovreas L."/>
            <person name="Rohde M."/>
            <person name="Galperin M.Y."/>
            <person name="Jogler C."/>
        </authorList>
    </citation>
    <scope>NUCLEOTIDE SEQUENCE [LARGE SCALE GENOMIC DNA]</scope>
    <source>
        <strain evidence="2 3">KOR42</strain>
    </source>
</reference>
<sequence length="669" mass="73462">MTAFWKTLVFVPAVAAIAGLFWLSQRIPFADAQLPPLTKVEESPPILDLAQTVSADLTSREEPPSFSSSESESRLRADVSVLASDEFEGRGIGTDGIEQAANYIAEEFRQAGLTTDWGNNGPFQEFSLMPAFSRIASGAPEITISTHETATDSSRSQPLKLKAGTDFTFLLRSDRVPEKCRVVFGGYGITAPEWNYDDYQNVDLTNSAVVIIRGEPQFYATRQQSDAGHPSRHASVYAKIENAIAHGASVIIVVDSNSQEHSSTSVRTTPSGLLDVEFSQNLFSSAIPVVHCHQEVLSQFFTNADLPPIHELEELIRQTSVPQSRSMNTIEVDLGWEKSKHRHLVKNVIGSVEPHDSESGQTIVIGAHYDHLGRDGWGSLSLGADGEIHNGADDNASGTSVLLEVARRLSKHRDQLVHRVLIIAFTAEEVGLRGSQYYVREPVVPLNETMAMINLDMVGRLREKVTVYGVGTAIEWNELVSEGVTASSLTAEFINSGYGPSDHAVFHEAGIPVLHFFTGFHPQYHRPEDDTEWLNISGMLQIADCVTNIVLEIGSGRRTLTRSNDSQTNLWSDLIAGGLNTDSQRRHRGLGVRVQATADSPGVRVLQVLPESVAEQAGLKPHDRLLKLNSTTVNSPSELQTLLETLNLEEQATLEVQRRSLILEFKVNF</sequence>
<dbReference type="PANTHER" id="PTHR12147">
    <property type="entry name" value="METALLOPEPTIDASE M28 FAMILY MEMBER"/>
    <property type="match status" value="1"/>
</dbReference>
<dbReference type="SUPFAM" id="SSF53187">
    <property type="entry name" value="Zn-dependent exopeptidases"/>
    <property type="match status" value="1"/>
</dbReference>
<dbReference type="SUPFAM" id="SSF50156">
    <property type="entry name" value="PDZ domain-like"/>
    <property type="match status" value="1"/>
</dbReference>
<name>A0A5C5WNC3_9PLAN</name>
<dbReference type="PROSITE" id="PS50106">
    <property type="entry name" value="PDZ"/>
    <property type="match status" value="1"/>
</dbReference>
<dbReference type="GO" id="GO:0008235">
    <property type="term" value="F:metalloexopeptidase activity"/>
    <property type="evidence" value="ECO:0007669"/>
    <property type="project" value="InterPro"/>
</dbReference>
<dbReference type="GO" id="GO:0004177">
    <property type="term" value="F:aminopeptidase activity"/>
    <property type="evidence" value="ECO:0007669"/>
    <property type="project" value="UniProtKB-KW"/>
</dbReference>
<dbReference type="EC" id="3.4.11.6" evidence="2"/>
<proteinExistence type="predicted"/>
<dbReference type="OrthoDB" id="9762302at2"/>
<dbReference type="RefSeq" id="WP_146511005.1">
    <property type="nucleotide sequence ID" value="NZ_SIHI01000013.1"/>
</dbReference>
<dbReference type="AlphaFoldDB" id="A0A5C5WNC3"/>
<dbReference type="EMBL" id="SIHI01000013">
    <property type="protein sequence ID" value="TWT51513.1"/>
    <property type="molecule type" value="Genomic_DNA"/>
</dbReference>
<dbReference type="Pfam" id="PF13180">
    <property type="entry name" value="PDZ_2"/>
    <property type="match status" value="1"/>
</dbReference>